<protein>
    <recommendedName>
        <fullName evidence="5">Ribosomal RNA large subunit methyltransferase H</fullName>
        <ecNumber evidence="5">2.1.1.177</ecNumber>
    </recommendedName>
    <alternativeName>
        <fullName evidence="5">23S rRNA (pseudouridine1915-N3)-methyltransferase</fullName>
    </alternativeName>
    <alternativeName>
        <fullName evidence="5">23S rRNA m3Psi1915 methyltransferase</fullName>
    </alternativeName>
    <alternativeName>
        <fullName evidence="5">rRNA (pseudouridine-N3-)-methyltransferase RlmH</fullName>
    </alternativeName>
</protein>
<dbReference type="OrthoDB" id="9806643at2"/>
<dbReference type="Proteomes" id="UP000295783">
    <property type="component" value="Unassembled WGS sequence"/>
</dbReference>
<reference evidence="6 7" key="1">
    <citation type="submission" date="2019-03" db="EMBL/GenBank/DDBJ databases">
        <title>Genomic Encyclopedia of Type Strains, Phase III (KMG-III): the genomes of soil and plant-associated and newly described type strains.</title>
        <authorList>
            <person name="Whitman W."/>
        </authorList>
    </citation>
    <scope>NUCLEOTIDE SEQUENCE [LARGE SCALE GENOMIC DNA]</scope>
    <source>
        <strain evidence="6 7">CGMCC 1.7660</strain>
    </source>
</reference>
<keyword evidence="5" id="KW-0963">Cytoplasm</keyword>
<dbReference type="PIRSF" id="PIRSF004505">
    <property type="entry name" value="MT_bac"/>
    <property type="match status" value="1"/>
</dbReference>
<dbReference type="NCBIfam" id="NF000989">
    <property type="entry name" value="PRK00103.2-3"/>
    <property type="match status" value="1"/>
</dbReference>
<dbReference type="RefSeq" id="WP_133612060.1">
    <property type="nucleotide sequence ID" value="NZ_SNYW01000006.1"/>
</dbReference>
<evidence type="ECO:0000256" key="1">
    <source>
        <dbReference type="ARBA" id="ARBA00022603"/>
    </source>
</evidence>
<feature type="binding site" evidence="5">
    <location>
        <position position="72"/>
    </location>
    <ligand>
        <name>S-adenosyl-L-methionine</name>
        <dbReference type="ChEBI" id="CHEBI:59789"/>
    </ligand>
</feature>
<gene>
    <name evidence="5" type="primary">rlmH</name>
    <name evidence="6" type="ORF">A8950_0535</name>
</gene>
<comment type="caution">
    <text evidence="6">The sequence shown here is derived from an EMBL/GenBank/DDBJ whole genome shotgun (WGS) entry which is preliminary data.</text>
</comment>
<keyword evidence="1 5" id="KW-0489">Methyltransferase</keyword>
<comment type="function">
    <text evidence="5">Specifically methylates the pseudouridine at position 1915 (m3Psi1915) in 23S rRNA.</text>
</comment>
<dbReference type="InterPro" id="IPR029026">
    <property type="entry name" value="tRNA_m1G_MTases_N"/>
</dbReference>
<keyword evidence="2 5" id="KW-0808">Transferase</keyword>
<comment type="similarity">
    <text evidence="4 5">Belongs to the RNA methyltransferase RlmH family.</text>
</comment>
<evidence type="ECO:0000256" key="5">
    <source>
        <dbReference type="HAMAP-Rule" id="MF_00658"/>
    </source>
</evidence>
<dbReference type="InterPro" id="IPR029028">
    <property type="entry name" value="Alpha/beta_knot_MTases"/>
</dbReference>
<dbReference type="GO" id="GO:0070038">
    <property type="term" value="F:rRNA (pseudouridine-N3-)-methyltransferase activity"/>
    <property type="evidence" value="ECO:0007669"/>
    <property type="project" value="UniProtKB-UniRule"/>
</dbReference>
<sequence length="156" mass="16935">MRIRIIALGRARAGPEKSLVETYAGRLTWPCEIVELEAKKGLEGAALVSAEAALIDKALQKGTGGQRAVIALDERGQVFGSREFARRLGALANQGYAEIVFVIGGADGLAPAIRDRADLLLAFGAMTWPHMLVRVLLMEQIYRAQTILAGHPYHRD</sequence>
<dbReference type="SUPFAM" id="SSF75217">
    <property type="entry name" value="alpha/beta knot"/>
    <property type="match status" value="1"/>
</dbReference>
<dbReference type="Gene3D" id="3.40.1280.10">
    <property type="match status" value="1"/>
</dbReference>
<dbReference type="AlphaFoldDB" id="A0A4R6WUB5"/>
<comment type="catalytic activity">
    <reaction evidence="5">
        <text>pseudouridine(1915) in 23S rRNA + S-adenosyl-L-methionine = N(3)-methylpseudouridine(1915) in 23S rRNA + S-adenosyl-L-homocysteine + H(+)</text>
        <dbReference type="Rhea" id="RHEA:42752"/>
        <dbReference type="Rhea" id="RHEA-COMP:10221"/>
        <dbReference type="Rhea" id="RHEA-COMP:10222"/>
        <dbReference type="ChEBI" id="CHEBI:15378"/>
        <dbReference type="ChEBI" id="CHEBI:57856"/>
        <dbReference type="ChEBI" id="CHEBI:59789"/>
        <dbReference type="ChEBI" id="CHEBI:65314"/>
        <dbReference type="ChEBI" id="CHEBI:74486"/>
        <dbReference type="EC" id="2.1.1.177"/>
    </reaction>
</comment>
<keyword evidence="7" id="KW-1185">Reference proteome</keyword>
<keyword evidence="5" id="KW-0698">rRNA processing</keyword>
<evidence type="ECO:0000256" key="3">
    <source>
        <dbReference type="ARBA" id="ARBA00022691"/>
    </source>
</evidence>
<dbReference type="InterPro" id="IPR003742">
    <property type="entry name" value="RlmH-like"/>
</dbReference>
<name>A0A4R6WUB5_9PROT</name>
<proteinExistence type="inferred from homology"/>
<evidence type="ECO:0000313" key="6">
    <source>
        <dbReference type="EMBL" id="TDQ83989.1"/>
    </source>
</evidence>
<keyword evidence="3 5" id="KW-0949">S-adenosyl-L-methionine</keyword>
<accession>A0A4R6WUB5</accession>
<dbReference type="CDD" id="cd18081">
    <property type="entry name" value="RlmH-like"/>
    <property type="match status" value="1"/>
</dbReference>
<dbReference type="PANTHER" id="PTHR33603:SF1">
    <property type="entry name" value="RIBOSOMAL RNA LARGE SUBUNIT METHYLTRANSFERASE H"/>
    <property type="match status" value="1"/>
</dbReference>
<dbReference type="EC" id="2.1.1.177" evidence="5"/>
<comment type="subunit">
    <text evidence="5">Homodimer.</text>
</comment>
<evidence type="ECO:0000256" key="4">
    <source>
        <dbReference type="ARBA" id="ARBA00038303"/>
    </source>
</evidence>
<feature type="binding site" evidence="5">
    <location>
        <position position="104"/>
    </location>
    <ligand>
        <name>S-adenosyl-L-methionine</name>
        <dbReference type="ChEBI" id="CHEBI:59789"/>
    </ligand>
</feature>
<feature type="binding site" evidence="5">
    <location>
        <begin position="123"/>
        <end position="128"/>
    </location>
    <ligand>
        <name>S-adenosyl-L-methionine</name>
        <dbReference type="ChEBI" id="CHEBI:59789"/>
    </ligand>
</feature>
<comment type="subcellular location">
    <subcellularLocation>
        <location evidence="5">Cytoplasm</location>
    </subcellularLocation>
</comment>
<organism evidence="6 7">
    <name type="scientific">Dongia mobilis</name>
    <dbReference type="NCBI Taxonomy" id="578943"/>
    <lineage>
        <taxon>Bacteria</taxon>
        <taxon>Pseudomonadati</taxon>
        <taxon>Pseudomonadota</taxon>
        <taxon>Alphaproteobacteria</taxon>
        <taxon>Rhodospirillales</taxon>
        <taxon>Dongiaceae</taxon>
        <taxon>Dongia</taxon>
    </lineage>
</organism>
<dbReference type="Pfam" id="PF02590">
    <property type="entry name" value="SPOUT_MTase"/>
    <property type="match status" value="1"/>
</dbReference>
<evidence type="ECO:0000256" key="2">
    <source>
        <dbReference type="ARBA" id="ARBA00022679"/>
    </source>
</evidence>
<dbReference type="EMBL" id="SNYW01000006">
    <property type="protein sequence ID" value="TDQ83989.1"/>
    <property type="molecule type" value="Genomic_DNA"/>
</dbReference>
<dbReference type="GO" id="GO:0005737">
    <property type="term" value="C:cytoplasm"/>
    <property type="evidence" value="ECO:0007669"/>
    <property type="project" value="UniProtKB-SubCell"/>
</dbReference>
<evidence type="ECO:0000313" key="7">
    <source>
        <dbReference type="Proteomes" id="UP000295783"/>
    </source>
</evidence>
<dbReference type="HAMAP" id="MF_00658">
    <property type="entry name" value="23SrRNA_methyltr_H"/>
    <property type="match status" value="1"/>
</dbReference>
<dbReference type="PANTHER" id="PTHR33603">
    <property type="entry name" value="METHYLTRANSFERASE"/>
    <property type="match status" value="1"/>
</dbReference>